<dbReference type="InterPro" id="IPR051313">
    <property type="entry name" value="Bact_iron-sidero_bind"/>
</dbReference>
<evidence type="ECO:0000256" key="3">
    <source>
        <dbReference type="ARBA" id="ARBA00022729"/>
    </source>
</evidence>
<evidence type="ECO:0000313" key="7">
    <source>
        <dbReference type="Proteomes" id="UP000184357"/>
    </source>
</evidence>
<evidence type="ECO:0000256" key="2">
    <source>
        <dbReference type="ARBA" id="ARBA00022448"/>
    </source>
</evidence>
<dbReference type="OrthoDB" id="304381at2157"/>
<dbReference type="EMBL" id="FQWV01000003">
    <property type="protein sequence ID" value="SHG98359.1"/>
    <property type="molecule type" value="Genomic_DNA"/>
</dbReference>
<organism evidence="6 7">
    <name type="scientific">Halobaculum gomorrense</name>
    <dbReference type="NCBI Taxonomy" id="43928"/>
    <lineage>
        <taxon>Archaea</taxon>
        <taxon>Methanobacteriati</taxon>
        <taxon>Methanobacteriota</taxon>
        <taxon>Stenosarchaea group</taxon>
        <taxon>Halobacteria</taxon>
        <taxon>Halobacteriales</taxon>
        <taxon>Haloferacaceae</taxon>
        <taxon>Halobaculum</taxon>
    </lineage>
</organism>
<dbReference type="RefSeq" id="WP_073308099.1">
    <property type="nucleotide sequence ID" value="NZ_FQWV01000003.1"/>
</dbReference>
<evidence type="ECO:0000256" key="1">
    <source>
        <dbReference type="ARBA" id="ARBA00004196"/>
    </source>
</evidence>
<reference evidence="6 7" key="1">
    <citation type="submission" date="2016-11" db="EMBL/GenBank/DDBJ databases">
        <authorList>
            <person name="Jaros S."/>
            <person name="Januszkiewicz K."/>
            <person name="Wedrychowicz H."/>
        </authorList>
    </citation>
    <scope>NUCLEOTIDE SEQUENCE [LARGE SCALE GENOMIC DNA]</scope>
    <source>
        <strain evidence="6 7">DSM 9297</strain>
    </source>
</reference>
<feature type="region of interest" description="Disordered" evidence="4">
    <location>
        <begin position="22"/>
        <end position="62"/>
    </location>
</feature>
<evidence type="ECO:0000256" key="4">
    <source>
        <dbReference type="SAM" id="MobiDB-lite"/>
    </source>
</evidence>
<accession>A0A1M5PA84</accession>
<dbReference type="Gene3D" id="3.40.50.1980">
    <property type="entry name" value="Nitrogenase molybdenum iron protein domain"/>
    <property type="match status" value="2"/>
</dbReference>
<dbReference type="Proteomes" id="UP000184357">
    <property type="component" value="Unassembled WGS sequence"/>
</dbReference>
<dbReference type="STRING" id="43928.SAMN05443636_1507"/>
<sequence length="395" mass="43487">MDLNRRRFVGLGAGALISGLAGCTSSSGGSEGDERTTESGTPTATAEPTATETATDTGTEPYTVTMAPVGDVTFDAVPETFTVYESGYADMGIALGKGEDLLAVGNTARYYTDHVDELDGVRANAEPTQLLGDSYAIDSELFYELDSDVHLIDPQWLLNNGYFKLEQSDLENVREDVGPFIGNTIFRRTDSWHTYRYYTMYGAFEKVAQVFQRHDRYEAVKQIHDEMVADVQAKLPSPDARPNALLTFAAGNEPEVFYPYRLSGLGTNKKQFHDLGLSDALAGTGIQGLSTNDRGQIDYETMLQVDPDSILIRGHEGQTRAEFRDTVLAFMKQHDVASELTAVQEGRVFRGGPIYQGPLQHLFNLERFATLYFPDRFSGELFSRAELSAAINGEA</sequence>
<dbReference type="AlphaFoldDB" id="A0A1M5PA84"/>
<keyword evidence="2" id="KW-0813">Transport</keyword>
<dbReference type="Pfam" id="PF01497">
    <property type="entry name" value="Peripla_BP_2"/>
    <property type="match status" value="1"/>
</dbReference>
<keyword evidence="7" id="KW-1185">Reference proteome</keyword>
<gene>
    <name evidence="6" type="ORF">SAMN05443636_1507</name>
</gene>
<comment type="subcellular location">
    <subcellularLocation>
        <location evidence="1">Cell envelope</location>
    </subcellularLocation>
</comment>
<dbReference type="PANTHER" id="PTHR30532:SF1">
    <property type="entry name" value="IRON(3+)-HYDROXAMATE-BINDING PROTEIN FHUD"/>
    <property type="match status" value="1"/>
</dbReference>
<dbReference type="PANTHER" id="PTHR30532">
    <property type="entry name" value="IRON III DICITRATE-BINDING PERIPLASMIC PROTEIN"/>
    <property type="match status" value="1"/>
</dbReference>
<dbReference type="PROSITE" id="PS51257">
    <property type="entry name" value="PROKAR_LIPOPROTEIN"/>
    <property type="match status" value="1"/>
</dbReference>
<keyword evidence="3" id="KW-0732">Signal</keyword>
<protein>
    <submittedName>
        <fullName evidence="6">Ferrichrome-binding protein</fullName>
    </submittedName>
</protein>
<feature type="compositionally biased region" description="Low complexity" evidence="4">
    <location>
        <begin position="38"/>
        <end position="62"/>
    </location>
</feature>
<dbReference type="InterPro" id="IPR002491">
    <property type="entry name" value="ABC_transptr_periplasmic_BD"/>
</dbReference>
<dbReference type="SUPFAM" id="SSF53807">
    <property type="entry name" value="Helical backbone' metal receptor"/>
    <property type="match status" value="1"/>
</dbReference>
<evidence type="ECO:0000259" key="5">
    <source>
        <dbReference type="Pfam" id="PF01497"/>
    </source>
</evidence>
<feature type="domain" description="Fe/B12 periplasmic-binding" evidence="5">
    <location>
        <begin position="83"/>
        <end position="353"/>
    </location>
</feature>
<proteinExistence type="predicted"/>
<name>A0A1M5PA84_9EURY</name>
<evidence type="ECO:0000313" key="6">
    <source>
        <dbReference type="EMBL" id="SHG98359.1"/>
    </source>
</evidence>